<evidence type="ECO:0000256" key="4">
    <source>
        <dbReference type="ARBA" id="ARBA00023002"/>
    </source>
</evidence>
<dbReference type="PANTHER" id="PTHR46206">
    <property type="entry name" value="CYTOCHROME P450"/>
    <property type="match status" value="1"/>
</dbReference>
<dbReference type="Gene3D" id="1.10.630.10">
    <property type="entry name" value="Cytochrome P450"/>
    <property type="match status" value="1"/>
</dbReference>
<comment type="similarity">
    <text evidence="2">Belongs to the cytochrome P450 family.</text>
</comment>
<dbReference type="GO" id="GO:0020037">
    <property type="term" value="F:heme binding"/>
    <property type="evidence" value="ECO:0007669"/>
    <property type="project" value="InterPro"/>
</dbReference>
<comment type="caution">
    <text evidence="8">The sequence shown here is derived from an EMBL/GenBank/DDBJ whole genome shotgun (WGS) entry which is preliminary data.</text>
</comment>
<comment type="cofactor">
    <cofactor evidence="1">
        <name>heme</name>
        <dbReference type="ChEBI" id="CHEBI:30413"/>
    </cofactor>
</comment>
<evidence type="ECO:0000256" key="1">
    <source>
        <dbReference type="ARBA" id="ARBA00001971"/>
    </source>
</evidence>
<protein>
    <submittedName>
        <fullName evidence="8">Unnamed protein product</fullName>
    </submittedName>
</protein>
<feature type="region of interest" description="Disordered" evidence="7">
    <location>
        <begin position="79"/>
        <end position="98"/>
    </location>
</feature>
<sequence length="163" mass="18205">MQLLVIFAGIHNTTVTATNVLYNLAVSPEYMQPLREEICKAISDNDGTLTSRALQQVEKLDSFMKETIRFYPQNSLPSRAKRSKALNSPAANTSHQVHLSKHHYRPYIKMIATIPTVIPSPVSDSTRSGRAVGQLYTLAINSSRPTNRISSLDMESMRVQEDS</sequence>
<dbReference type="GO" id="GO:0016705">
    <property type="term" value="F:oxidoreductase activity, acting on paired donors, with incorporation or reduction of molecular oxygen"/>
    <property type="evidence" value="ECO:0007669"/>
    <property type="project" value="InterPro"/>
</dbReference>
<feature type="compositionally biased region" description="Polar residues" evidence="7">
    <location>
        <begin position="85"/>
        <end position="97"/>
    </location>
</feature>
<evidence type="ECO:0000313" key="8">
    <source>
        <dbReference type="EMBL" id="GMG23420.1"/>
    </source>
</evidence>
<dbReference type="InterPro" id="IPR001128">
    <property type="entry name" value="Cyt_P450"/>
</dbReference>
<reference evidence="8" key="1">
    <citation type="submission" date="2023-04" db="EMBL/GenBank/DDBJ databases">
        <title>Aspergillus oryzae NBRC 4228.</title>
        <authorList>
            <person name="Ichikawa N."/>
            <person name="Sato H."/>
            <person name="Tonouchi N."/>
        </authorList>
    </citation>
    <scope>NUCLEOTIDE SEQUENCE</scope>
    <source>
        <strain evidence="8">NBRC 4228</strain>
    </source>
</reference>
<evidence type="ECO:0000256" key="7">
    <source>
        <dbReference type="SAM" id="MobiDB-lite"/>
    </source>
</evidence>
<keyword evidence="6" id="KW-0503">Monooxygenase</keyword>
<dbReference type="Pfam" id="PF00067">
    <property type="entry name" value="p450"/>
    <property type="match status" value="1"/>
</dbReference>
<proteinExistence type="inferred from homology"/>
<dbReference type="SUPFAM" id="SSF48264">
    <property type="entry name" value="Cytochrome P450"/>
    <property type="match status" value="1"/>
</dbReference>
<evidence type="ECO:0000256" key="3">
    <source>
        <dbReference type="ARBA" id="ARBA00022723"/>
    </source>
</evidence>
<dbReference type="InterPro" id="IPR036396">
    <property type="entry name" value="Cyt_P450_sf"/>
</dbReference>
<organism evidence="8 9">
    <name type="scientific">Aspergillus oryzae</name>
    <name type="common">Yellow koji mold</name>
    <dbReference type="NCBI Taxonomy" id="5062"/>
    <lineage>
        <taxon>Eukaryota</taxon>
        <taxon>Fungi</taxon>
        <taxon>Dikarya</taxon>
        <taxon>Ascomycota</taxon>
        <taxon>Pezizomycotina</taxon>
        <taxon>Eurotiomycetes</taxon>
        <taxon>Eurotiomycetidae</taxon>
        <taxon>Eurotiales</taxon>
        <taxon>Aspergillaceae</taxon>
        <taxon>Aspergillus</taxon>
        <taxon>Aspergillus subgen. Circumdati</taxon>
    </lineage>
</organism>
<name>A0AAN4Y6E2_ASPOZ</name>
<evidence type="ECO:0000313" key="9">
    <source>
        <dbReference type="Proteomes" id="UP001165205"/>
    </source>
</evidence>
<accession>A0AAN4Y6E2</accession>
<keyword evidence="5" id="KW-0408">Iron</keyword>
<dbReference type="AlphaFoldDB" id="A0AAN4Y6E2"/>
<keyword evidence="4" id="KW-0560">Oxidoreductase</keyword>
<dbReference type="GO" id="GO:0005506">
    <property type="term" value="F:iron ion binding"/>
    <property type="evidence" value="ECO:0007669"/>
    <property type="project" value="InterPro"/>
</dbReference>
<keyword evidence="3" id="KW-0479">Metal-binding</keyword>
<dbReference type="Proteomes" id="UP001165205">
    <property type="component" value="Unassembled WGS sequence"/>
</dbReference>
<dbReference type="GO" id="GO:0019748">
    <property type="term" value="P:secondary metabolic process"/>
    <property type="evidence" value="ECO:0007669"/>
    <property type="project" value="UniProtKB-ARBA"/>
</dbReference>
<evidence type="ECO:0000256" key="6">
    <source>
        <dbReference type="ARBA" id="ARBA00023033"/>
    </source>
</evidence>
<evidence type="ECO:0000256" key="5">
    <source>
        <dbReference type="ARBA" id="ARBA00023004"/>
    </source>
</evidence>
<gene>
    <name evidence="8" type="ORF">Aory04_000086800</name>
</gene>
<dbReference type="GO" id="GO:0004497">
    <property type="term" value="F:monooxygenase activity"/>
    <property type="evidence" value="ECO:0007669"/>
    <property type="project" value="UniProtKB-KW"/>
</dbReference>
<dbReference type="PANTHER" id="PTHR46206:SF7">
    <property type="entry name" value="P450, PUTATIVE (EUROFUNG)-RELATED"/>
    <property type="match status" value="1"/>
</dbReference>
<evidence type="ECO:0000256" key="2">
    <source>
        <dbReference type="ARBA" id="ARBA00010617"/>
    </source>
</evidence>
<dbReference type="EMBL" id="BSYA01000005">
    <property type="protein sequence ID" value="GMG23420.1"/>
    <property type="molecule type" value="Genomic_DNA"/>
</dbReference>